<dbReference type="Proteomes" id="UP000749646">
    <property type="component" value="Unassembled WGS sequence"/>
</dbReference>
<gene>
    <name evidence="5" type="ORF">BGZ65_009252</name>
</gene>
<dbReference type="OrthoDB" id="2446895at2759"/>
<dbReference type="SMART" id="SM00360">
    <property type="entry name" value="RRM"/>
    <property type="match status" value="1"/>
</dbReference>
<dbReference type="AlphaFoldDB" id="A0A9P6IIY8"/>
<dbReference type="GO" id="GO:0003729">
    <property type="term" value="F:mRNA binding"/>
    <property type="evidence" value="ECO:0007669"/>
    <property type="project" value="TreeGrafter"/>
</dbReference>
<dbReference type="PANTHER" id="PTHR23003">
    <property type="entry name" value="RNA RECOGNITION MOTIF RRM DOMAIN CONTAINING PROTEIN"/>
    <property type="match status" value="1"/>
</dbReference>
<feature type="domain" description="RRM" evidence="4">
    <location>
        <begin position="71"/>
        <end position="138"/>
    </location>
</feature>
<comment type="caution">
    <text evidence="5">The sequence shown here is derived from an EMBL/GenBank/DDBJ whole genome shotgun (WGS) entry which is preliminary data.</text>
</comment>
<dbReference type="Gene3D" id="3.30.70.330">
    <property type="match status" value="1"/>
</dbReference>
<evidence type="ECO:0000256" key="2">
    <source>
        <dbReference type="PROSITE-ProRule" id="PRU00176"/>
    </source>
</evidence>
<dbReference type="GO" id="GO:1990904">
    <property type="term" value="C:ribonucleoprotein complex"/>
    <property type="evidence" value="ECO:0007669"/>
    <property type="project" value="TreeGrafter"/>
</dbReference>
<keyword evidence="1 2" id="KW-0694">RNA-binding</keyword>
<evidence type="ECO:0000313" key="6">
    <source>
        <dbReference type="Proteomes" id="UP000749646"/>
    </source>
</evidence>
<dbReference type="PANTHER" id="PTHR23003:SF64">
    <property type="entry name" value="RRM DOMAIN-CONTAINING PROTEIN"/>
    <property type="match status" value="1"/>
</dbReference>
<dbReference type="PROSITE" id="PS50102">
    <property type="entry name" value="RRM"/>
    <property type="match status" value="1"/>
</dbReference>
<dbReference type="EMBL" id="JAAAHW010010779">
    <property type="protein sequence ID" value="KAF9922945.1"/>
    <property type="molecule type" value="Genomic_DNA"/>
</dbReference>
<evidence type="ECO:0000256" key="3">
    <source>
        <dbReference type="SAM" id="MobiDB-lite"/>
    </source>
</evidence>
<keyword evidence="6" id="KW-1185">Reference proteome</keyword>
<reference evidence="5" key="1">
    <citation type="journal article" date="2020" name="Fungal Divers.">
        <title>Resolving the Mortierellaceae phylogeny through synthesis of multi-gene phylogenetics and phylogenomics.</title>
        <authorList>
            <person name="Vandepol N."/>
            <person name="Liber J."/>
            <person name="Desiro A."/>
            <person name="Na H."/>
            <person name="Kennedy M."/>
            <person name="Barry K."/>
            <person name="Grigoriev I.V."/>
            <person name="Miller A.N."/>
            <person name="O'Donnell K."/>
            <person name="Stajich J.E."/>
            <person name="Bonito G."/>
        </authorList>
    </citation>
    <scope>NUCLEOTIDE SEQUENCE</scope>
    <source>
        <strain evidence="5">MES-2147</strain>
    </source>
</reference>
<dbReference type="InterPro" id="IPR050374">
    <property type="entry name" value="RRT5_SRSF_SR"/>
</dbReference>
<proteinExistence type="predicted"/>
<dbReference type="InterPro" id="IPR000504">
    <property type="entry name" value="RRM_dom"/>
</dbReference>
<evidence type="ECO:0000313" key="5">
    <source>
        <dbReference type="EMBL" id="KAF9922945.1"/>
    </source>
</evidence>
<feature type="region of interest" description="Disordered" evidence="3">
    <location>
        <begin position="26"/>
        <end position="65"/>
    </location>
</feature>
<dbReference type="SUPFAM" id="SSF54928">
    <property type="entry name" value="RNA-binding domain, RBD"/>
    <property type="match status" value="1"/>
</dbReference>
<evidence type="ECO:0000256" key="1">
    <source>
        <dbReference type="ARBA" id="ARBA00022884"/>
    </source>
</evidence>
<evidence type="ECO:0000259" key="4">
    <source>
        <dbReference type="PROSITE" id="PS50102"/>
    </source>
</evidence>
<dbReference type="Pfam" id="PF00076">
    <property type="entry name" value="RRM_1"/>
    <property type="match status" value="1"/>
</dbReference>
<dbReference type="GO" id="GO:0005634">
    <property type="term" value="C:nucleus"/>
    <property type="evidence" value="ECO:0007669"/>
    <property type="project" value="TreeGrafter"/>
</dbReference>
<accession>A0A9P6IIY8</accession>
<protein>
    <recommendedName>
        <fullName evidence="4">RRM domain-containing protein</fullName>
    </recommendedName>
</protein>
<sequence>MLIHVFAYQDVNDLADNLEQLVVKADPERKSRAATPAEQDQTSGAEKAANGTHEETRDELSETGVIPNQKKTVYVGNLPFQCQWQDLKDLFRKAGPIIRADVALGYDGRSRGFGSVLFATPEDARNAISRSQSLQFGA</sequence>
<organism evidence="5 6">
    <name type="scientific">Modicella reniformis</name>
    <dbReference type="NCBI Taxonomy" id="1440133"/>
    <lineage>
        <taxon>Eukaryota</taxon>
        <taxon>Fungi</taxon>
        <taxon>Fungi incertae sedis</taxon>
        <taxon>Mucoromycota</taxon>
        <taxon>Mortierellomycotina</taxon>
        <taxon>Mortierellomycetes</taxon>
        <taxon>Mortierellales</taxon>
        <taxon>Mortierellaceae</taxon>
        <taxon>Modicella</taxon>
    </lineage>
</organism>
<dbReference type="InterPro" id="IPR012677">
    <property type="entry name" value="Nucleotide-bd_a/b_plait_sf"/>
</dbReference>
<dbReference type="InterPro" id="IPR035979">
    <property type="entry name" value="RBD_domain_sf"/>
</dbReference>
<name>A0A9P6IIY8_9FUNG</name>
<dbReference type="GO" id="GO:0005737">
    <property type="term" value="C:cytoplasm"/>
    <property type="evidence" value="ECO:0007669"/>
    <property type="project" value="TreeGrafter"/>
</dbReference>